<accession>A0ABM3RHP5</accession>
<evidence type="ECO:0000256" key="2">
    <source>
        <dbReference type="ARBA" id="ARBA00022771"/>
    </source>
</evidence>
<feature type="region of interest" description="Disordered" evidence="5">
    <location>
        <begin position="439"/>
        <end position="479"/>
    </location>
</feature>
<name>A0ABM3RHP5_SPIOL</name>
<reference evidence="7" key="1">
    <citation type="journal article" date="2021" name="Nat. Commun.">
        <title>Genomic analyses provide insights into spinach domestication and the genetic basis of agronomic traits.</title>
        <authorList>
            <person name="Cai X."/>
            <person name="Sun X."/>
            <person name="Xu C."/>
            <person name="Sun H."/>
            <person name="Wang X."/>
            <person name="Ge C."/>
            <person name="Zhang Z."/>
            <person name="Wang Q."/>
            <person name="Fei Z."/>
            <person name="Jiao C."/>
            <person name="Wang Q."/>
        </authorList>
    </citation>
    <scope>NUCLEOTIDE SEQUENCE [LARGE SCALE GENOMIC DNA]</scope>
    <source>
        <strain evidence="7">cv. Varoflay</strain>
    </source>
</reference>
<dbReference type="GeneID" id="130469721"/>
<evidence type="ECO:0000256" key="3">
    <source>
        <dbReference type="ARBA" id="ARBA00022833"/>
    </source>
</evidence>
<dbReference type="SMART" id="SM00575">
    <property type="entry name" value="ZnF_PMZ"/>
    <property type="match status" value="1"/>
</dbReference>
<organism evidence="7 8">
    <name type="scientific">Spinacia oleracea</name>
    <name type="common">Spinach</name>
    <dbReference type="NCBI Taxonomy" id="3562"/>
    <lineage>
        <taxon>Eukaryota</taxon>
        <taxon>Viridiplantae</taxon>
        <taxon>Streptophyta</taxon>
        <taxon>Embryophyta</taxon>
        <taxon>Tracheophyta</taxon>
        <taxon>Spermatophyta</taxon>
        <taxon>Magnoliopsida</taxon>
        <taxon>eudicotyledons</taxon>
        <taxon>Gunneridae</taxon>
        <taxon>Pentapetalae</taxon>
        <taxon>Caryophyllales</taxon>
        <taxon>Chenopodiaceae</taxon>
        <taxon>Chenopodioideae</taxon>
        <taxon>Anserineae</taxon>
        <taxon>Spinacia</taxon>
    </lineage>
</organism>
<protein>
    <submittedName>
        <fullName evidence="8">Protein FAR1-RELATED SEQUENCE 5-like</fullName>
    </submittedName>
</protein>
<dbReference type="InterPro" id="IPR006564">
    <property type="entry name" value="Znf_PMZ"/>
</dbReference>
<evidence type="ECO:0000313" key="8">
    <source>
        <dbReference type="RefSeq" id="XP_056695141.1"/>
    </source>
</evidence>
<dbReference type="InterPro" id="IPR018289">
    <property type="entry name" value="MULE_transposase_dom"/>
</dbReference>
<evidence type="ECO:0000256" key="1">
    <source>
        <dbReference type="ARBA" id="ARBA00022723"/>
    </source>
</evidence>
<keyword evidence="3" id="KW-0862">Zinc</keyword>
<dbReference type="Proteomes" id="UP000813463">
    <property type="component" value="Chromosome 3"/>
</dbReference>
<dbReference type="InterPro" id="IPR007527">
    <property type="entry name" value="Znf_SWIM"/>
</dbReference>
<dbReference type="RefSeq" id="XP_056695141.1">
    <property type="nucleotide sequence ID" value="XM_056839163.1"/>
</dbReference>
<dbReference type="PANTHER" id="PTHR47718">
    <property type="entry name" value="OS01G0519700 PROTEIN"/>
    <property type="match status" value="1"/>
</dbReference>
<dbReference type="PANTHER" id="PTHR47718:SF15">
    <property type="entry name" value="PROTEIN FAR1-RELATED SEQUENCE 5-LIKE"/>
    <property type="match status" value="1"/>
</dbReference>
<dbReference type="Pfam" id="PF10551">
    <property type="entry name" value="MULE"/>
    <property type="match status" value="1"/>
</dbReference>
<feature type="compositionally biased region" description="Basic residues" evidence="5">
    <location>
        <begin position="465"/>
        <end position="479"/>
    </location>
</feature>
<dbReference type="PROSITE" id="PS50966">
    <property type="entry name" value="ZF_SWIM"/>
    <property type="match status" value="1"/>
</dbReference>
<proteinExistence type="predicted"/>
<feature type="domain" description="SWIM-type" evidence="6">
    <location>
        <begin position="317"/>
        <end position="354"/>
    </location>
</feature>
<keyword evidence="1" id="KW-0479">Metal-binding</keyword>
<keyword evidence="2 4" id="KW-0863">Zinc-finger</keyword>
<evidence type="ECO:0000256" key="5">
    <source>
        <dbReference type="SAM" id="MobiDB-lite"/>
    </source>
</evidence>
<keyword evidence="7" id="KW-1185">Reference proteome</keyword>
<evidence type="ECO:0000313" key="7">
    <source>
        <dbReference type="Proteomes" id="UP000813463"/>
    </source>
</evidence>
<reference evidence="8" key="2">
    <citation type="submission" date="2025-08" db="UniProtKB">
        <authorList>
            <consortium name="RefSeq"/>
        </authorList>
    </citation>
    <scope>IDENTIFICATION</scope>
    <source>
        <tissue evidence="8">Leaf</tissue>
    </source>
</reference>
<sequence>MAYLLGKQQNNPSFFVEYTQDEHERLDKLFWCDGQSRNDYKAFGHVLAFDTTYKCNAYRKPFVVLVGVNHNRKTVVFGCALIVDEKTESFVWVLNQMIKAGEGFKPLTVITDGDRAMACAIKEVLPEARHRLCLWHLMRNIQGHGQNGFSSGFMTCVNKCHTIEDFEVAWKELITHHKVEGEKWVEELYDSREKWSEAHMRGYFFGGLYEIITRMNFPIDVLSNFFLLFLAIEQRRFDDREDEYKNIHEFPHVPKGDCFRDLQIAAANVYTKASFMVVKREMKRESNYVVMNCDQPEKGKKKDIVTYHIRDVRTKAKFVAVHDDTHKSMYCCCLKLESIGYPCRHMFAVMKYKGMKEIPPGCIVQRWLKLAKANYAKDPTDENKEDDNSRETIAARRAHLSYILKPIIDIAVRSADTYTELKEMFGKLTLSVKEKLGGGCNSDTKEKKPLLGIGNPEVVTSQKGLSKKRKTPLKPKGGR</sequence>
<evidence type="ECO:0000259" key="6">
    <source>
        <dbReference type="PROSITE" id="PS50966"/>
    </source>
</evidence>
<evidence type="ECO:0000256" key="4">
    <source>
        <dbReference type="PROSITE-ProRule" id="PRU00325"/>
    </source>
</evidence>
<gene>
    <name evidence="8" type="primary">LOC130469721</name>
</gene>